<sequence>MQLSKAVAFVGGQGLDVNLPPLHECFYPTDHKQAWARPGGRYDEAMQAMCKELLPAMEHLVPPEEEAPPSRRTQNALKKLETRWSQNFRVHMSTAYTACLVEGHLRVVHLGDAQAAKDAEYSLLDRERLVKLLWTSSWEGLTLGVSQATLGYVWYDRGLLWPNFPPNQRPPAKPTADATSLTPLFLHLSRWTPAAALKYGARLDQGRRMRVRWRVWWWGGWPCCSTLSFGMPSWTTHGRMLGRRSWRPWHATFARPQTP</sequence>
<protein>
    <submittedName>
        <fullName evidence="1">Uncharacterized protein</fullName>
    </submittedName>
</protein>
<reference evidence="1" key="1">
    <citation type="submission" date="2017-08" db="EMBL/GenBank/DDBJ databases">
        <authorList>
            <person name="Polle J.E."/>
            <person name="Barry K."/>
            <person name="Cushman J."/>
            <person name="Schmutz J."/>
            <person name="Tran D."/>
            <person name="Hathwaick L.T."/>
            <person name="Yim W.C."/>
            <person name="Jenkins J."/>
            <person name="Mckie-Krisberg Z.M."/>
            <person name="Prochnik S."/>
            <person name="Lindquist E."/>
            <person name="Dockter R.B."/>
            <person name="Adam C."/>
            <person name="Molina H."/>
            <person name="Bunkerborg J."/>
            <person name="Jin E."/>
            <person name="Buchheim M."/>
            <person name="Magnuson J."/>
        </authorList>
    </citation>
    <scope>NUCLEOTIDE SEQUENCE</scope>
    <source>
        <strain evidence="1">CCAP 19/18</strain>
    </source>
</reference>
<proteinExistence type="predicted"/>
<evidence type="ECO:0000313" key="2">
    <source>
        <dbReference type="Proteomes" id="UP000815325"/>
    </source>
</evidence>
<comment type="caution">
    <text evidence="1">The sequence shown here is derived from an EMBL/GenBank/DDBJ whole genome shotgun (WGS) entry which is preliminary data.</text>
</comment>
<dbReference type="Proteomes" id="UP000815325">
    <property type="component" value="Unassembled WGS sequence"/>
</dbReference>
<accession>A0ABQ7GXX1</accession>
<name>A0ABQ7GXX1_DUNSA</name>
<organism evidence="1 2">
    <name type="scientific">Dunaliella salina</name>
    <name type="common">Green alga</name>
    <name type="synonym">Protococcus salinus</name>
    <dbReference type="NCBI Taxonomy" id="3046"/>
    <lineage>
        <taxon>Eukaryota</taxon>
        <taxon>Viridiplantae</taxon>
        <taxon>Chlorophyta</taxon>
        <taxon>core chlorophytes</taxon>
        <taxon>Chlorophyceae</taxon>
        <taxon>CS clade</taxon>
        <taxon>Chlamydomonadales</taxon>
        <taxon>Dunaliellaceae</taxon>
        <taxon>Dunaliella</taxon>
    </lineage>
</organism>
<keyword evidence="2" id="KW-1185">Reference proteome</keyword>
<dbReference type="EMBL" id="MU069543">
    <property type="protein sequence ID" value="KAF5839451.1"/>
    <property type="molecule type" value="Genomic_DNA"/>
</dbReference>
<gene>
    <name evidence="1" type="ORF">DUNSADRAFT_736</name>
</gene>
<evidence type="ECO:0000313" key="1">
    <source>
        <dbReference type="EMBL" id="KAF5839451.1"/>
    </source>
</evidence>